<dbReference type="InterPro" id="IPR001645">
    <property type="entry name" value="Folylpolyglutamate_synth"/>
</dbReference>
<dbReference type="Gene3D" id="3.40.1190.10">
    <property type="entry name" value="Mur-like, catalytic domain"/>
    <property type="match status" value="1"/>
</dbReference>
<evidence type="ECO:0000256" key="4">
    <source>
        <dbReference type="ARBA" id="ARBA00022741"/>
    </source>
</evidence>
<keyword evidence="4" id="KW-0547">Nucleotide-binding</keyword>
<dbReference type="InterPro" id="IPR036565">
    <property type="entry name" value="Mur-like_cat_sf"/>
</dbReference>
<dbReference type="InterPro" id="IPR013221">
    <property type="entry name" value="Mur_ligase_cen"/>
</dbReference>
<dbReference type="GO" id="GO:0004326">
    <property type="term" value="F:tetrahydrofolylpolyglutamate synthase activity"/>
    <property type="evidence" value="ECO:0007669"/>
    <property type="project" value="UniProtKB-EC"/>
</dbReference>
<keyword evidence="3" id="KW-0479">Metal-binding</keyword>
<dbReference type="SUPFAM" id="SSF53623">
    <property type="entry name" value="MurD-like peptide ligases, catalytic domain"/>
    <property type="match status" value="1"/>
</dbReference>
<dbReference type="SUPFAM" id="SSF53244">
    <property type="entry name" value="MurD-like peptide ligases, peptide-binding domain"/>
    <property type="match status" value="1"/>
</dbReference>
<protein>
    <submittedName>
        <fullName evidence="10">Folylpolyglutamate synthase</fullName>
        <ecNumber evidence="10">6.3.2.17</ecNumber>
    </submittedName>
</protein>
<proteinExistence type="inferred from homology"/>
<sequence>MIKELVNVSNILTSKKEKASEMNYQDTLHYLYNNVPMFQQIGGIAYKEGLANTCELDDHFSHSHTLYKTIHIGGTNGKGSCSHTLSAILQKAGYKTGLYTSPHLMDFRERIRVNGQPIGEEYVVRFVEQHRAFFEHLHASFFELTTAMAFRYFADSRVDVAVIEVGLGGRLDCTNIICPDVSVITNISFDHTQFLGGALEEIATEKAGIIKQNTPVVIGETVMETKPVFVRTAEKRDAPIIFAEEENLLLSAETDEENHRIIYHTDLYETFFGEMEGLYQLKNTNTLLSVINQLKKKRYRITSKNVHDGFAHVTKLTGFLGRWQRLSNQPALVCDAGHNVAGITCIVNQLKKEKFNQLHFVIGMVNDKDIHGVLTLLPQNALYYFTKAGIPRALPENELMRAAHSTGLKGDSYPNVITAVKAAQEKSHPNDFIFVGGSTFLVGDLLNHYVTSLSE</sequence>
<dbReference type="GO" id="GO:0005524">
    <property type="term" value="F:ATP binding"/>
    <property type="evidence" value="ECO:0007669"/>
    <property type="project" value="UniProtKB-KW"/>
</dbReference>
<dbReference type="PANTHER" id="PTHR11136">
    <property type="entry name" value="FOLYLPOLYGLUTAMATE SYNTHASE-RELATED"/>
    <property type="match status" value="1"/>
</dbReference>
<keyword evidence="6" id="KW-0460">Magnesium</keyword>
<evidence type="ECO:0000256" key="6">
    <source>
        <dbReference type="ARBA" id="ARBA00022842"/>
    </source>
</evidence>
<dbReference type="EC" id="6.3.2.17" evidence="10"/>
<evidence type="ECO:0000313" key="9">
    <source>
        <dbReference type="EMBL" id="KAA6351164.1"/>
    </source>
</evidence>
<dbReference type="AlphaFoldDB" id="A0A5J4SYT5"/>
<evidence type="ECO:0000313" key="10">
    <source>
        <dbReference type="EMBL" id="KAA6351177.1"/>
    </source>
</evidence>
<dbReference type="Pfam" id="PF02875">
    <property type="entry name" value="Mur_ligase_C"/>
    <property type="match status" value="1"/>
</dbReference>
<dbReference type="GO" id="GO:0005737">
    <property type="term" value="C:cytoplasm"/>
    <property type="evidence" value="ECO:0007669"/>
    <property type="project" value="TreeGrafter"/>
</dbReference>
<dbReference type="GO" id="GO:0046872">
    <property type="term" value="F:metal ion binding"/>
    <property type="evidence" value="ECO:0007669"/>
    <property type="project" value="UniProtKB-KW"/>
</dbReference>
<feature type="domain" description="Mur ligase C-terminal" evidence="7">
    <location>
        <begin position="321"/>
        <end position="438"/>
    </location>
</feature>
<dbReference type="PROSITE" id="PS01012">
    <property type="entry name" value="FOLYLPOLYGLU_SYNT_2"/>
    <property type="match status" value="1"/>
</dbReference>
<dbReference type="InterPro" id="IPR036615">
    <property type="entry name" value="Mur_ligase_C_dom_sf"/>
</dbReference>
<keyword evidence="5" id="KW-0067">ATP-binding</keyword>
<evidence type="ECO:0000256" key="5">
    <source>
        <dbReference type="ARBA" id="ARBA00022840"/>
    </source>
</evidence>
<accession>A0A5J4SYT5</accession>
<evidence type="ECO:0000256" key="2">
    <source>
        <dbReference type="ARBA" id="ARBA00022598"/>
    </source>
</evidence>
<feature type="domain" description="Mur ligase central" evidence="8">
    <location>
        <begin position="72"/>
        <end position="243"/>
    </location>
</feature>
<gene>
    <name evidence="9" type="ORF">EZS27_001464</name>
    <name evidence="10" type="ORF">EZS27_001477</name>
</gene>
<dbReference type="Gene3D" id="3.90.190.20">
    <property type="entry name" value="Mur ligase, C-terminal domain"/>
    <property type="match status" value="1"/>
</dbReference>
<evidence type="ECO:0000259" key="8">
    <source>
        <dbReference type="Pfam" id="PF08245"/>
    </source>
</evidence>
<dbReference type="NCBIfam" id="TIGR01499">
    <property type="entry name" value="folC"/>
    <property type="match status" value="1"/>
</dbReference>
<keyword evidence="2 10" id="KW-0436">Ligase</keyword>
<dbReference type="GO" id="GO:0008841">
    <property type="term" value="F:dihydrofolate synthase activity"/>
    <property type="evidence" value="ECO:0007669"/>
    <property type="project" value="TreeGrafter"/>
</dbReference>
<dbReference type="EMBL" id="SNRY01000017">
    <property type="protein sequence ID" value="KAA6351164.1"/>
    <property type="molecule type" value="Genomic_DNA"/>
</dbReference>
<reference evidence="10" key="1">
    <citation type="submission" date="2019-03" db="EMBL/GenBank/DDBJ databases">
        <title>Single cell metagenomics reveals metabolic interactions within the superorganism composed of flagellate Streblomastix strix and complex community of Bacteroidetes bacteria on its surface.</title>
        <authorList>
            <person name="Treitli S.C."/>
            <person name="Kolisko M."/>
            <person name="Husnik F."/>
            <person name="Keeling P."/>
            <person name="Hampl V."/>
        </authorList>
    </citation>
    <scope>NUCLEOTIDE SEQUENCE</scope>
    <source>
        <strain evidence="10">STM</strain>
    </source>
</reference>
<comment type="similarity">
    <text evidence="1">Belongs to the folylpolyglutamate synthase family.</text>
</comment>
<comment type="caution">
    <text evidence="10">The sequence shown here is derived from an EMBL/GenBank/DDBJ whole genome shotgun (WGS) entry which is preliminary data.</text>
</comment>
<dbReference type="InterPro" id="IPR004101">
    <property type="entry name" value="Mur_ligase_C"/>
</dbReference>
<dbReference type="PANTHER" id="PTHR11136:SF0">
    <property type="entry name" value="DIHYDROFOLATE SYNTHETASE-RELATED"/>
    <property type="match status" value="1"/>
</dbReference>
<name>A0A5J4SYT5_9ZZZZ</name>
<organism evidence="10">
    <name type="scientific">termite gut metagenome</name>
    <dbReference type="NCBI Taxonomy" id="433724"/>
    <lineage>
        <taxon>unclassified sequences</taxon>
        <taxon>metagenomes</taxon>
        <taxon>organismal metagenomes</taxon>
    </lineage>
</organism>
<dbReference type="PIRSF" id="PIRSF001563">
    <property type="entry name" value="Folylpolyglu_synth"/>
    <property type="match status" value="1"/>
</dbReference>
<evidence type="ECO:0000259" key="7">
    <source>
        <dbReference type="Pfam" id="PF02875"/>
    </source>
</evidence>
<dbReference type="InterPro" id="IPR018109">
    <property type="entry name" value="Folylpolyglutamate_synth_CS"/>
</dbReference>
<dbReference type="Pfam" id="PF08245">
    <property type="entry name" value="Mur_ligase_M"/>
    <property type="match status" value="1"/>
</dbReference>
<evidence type="ECO:0000256" key="3">
    <source>
        <dbReference type="ARBA" id="ARBA00022723"/>
    </source>
</evidence>
<evidence type="ECO:0000256" key="1">
    <source>
        <dbReference type="ARBA" id="ARBA00008276"/>
    </source>
</evidence>
<dbReference type="EMBL" id="SNRY01000017">
    <property type="protein sequence ID" value="KAA6351177.1"/>
    <property type="molecule type" value="Genomic_DNA"/>
</dbReference>